<proteinExistence type="predicted"/>
<protein>
    <submittedName>
        <fullName evidence="2">Uncharacterized protein</fullName>
    </submittedName>
</protein>
<reference evidence="2 3" key="1">
    <citation type="submission" date="2018-06" db="EMBL/GenBank/DDBJ databases">
        <title>Isolation of heavy metals resistant Paenibacillus silvae NC2 from Gold-Copper mine in ZiJin, China.</title>
        <authorList>
            <person name="Xu J."/>
            <person name="Mazhar H.S."/>
            <person name="Rensing C."/>
        </authorList>
    </citation>
    <scope>NUCLEOTIDE SEQUENCE [LARGE SCALE GENOMIC DNA]</scope>
    <source>
        <strain evidence="2 3">NC2</strain>
    </source>
</reference>
<dbReference type="RefSeq" id="WP_111271739.1">
    <property type="nucleotide sequence ID" value="NZ_QKWW01000055.1"/>
</dbReference>
<evidence type="ECO:0000313" key="2">
    <source>
        <dbReference type="EMBL" id="PZT54095.1"/>
    </source>
</evidence>
<accession>A0A2W6NEH9</accession>
<evidence type="ECO:0000313" key="3">
    <source>
        <dbReference type="Proteomes" id="UP000249204"/>
    </source>
</evidence>
<feature type="chain" id="PRO_5039026120" evidence="1">
    <location>
        <begin position="22"/>
        <end position="114"/>
    </location>
</feature>
<sequence>MRQKWMFSTLTAVLFSFTLMGVTFDSTSKMQAFRDDMSRSYTDLMEPLPASLLYDSEHPDEIHVKDYGVFVKSKKSDIDYSGEMVVAHDVQQVTKETTLIVAYDAQYIKQREWK</sequence>
<name>A0A2W6NEH9_9BACL</name>
<organism evidence="2 3">
    <name type="scientific">Paenibacillus silvae</name>
    <dbReference type="NCBI Taxonomy" id="1325358"/>
    <lineage>
        <taxon>Bacteria</taxon>
        <taxon>Bacillati</taxon>
        <taxon>Bacillota</taxon>
        <taxon>Bacilli</taxon>
        <taxon>Bacillales</taxon>
        <taxon>Paenibacillaceae</taxon>
        <taxon>Paenibacillus</taxon>
    </lineage>
</organism>
<comment type="caution">
    <text evidence="2">The sequence shown here is derived from an EMBL/GenBank/DDBJ whole genome shotgun (WGS) entry which is preliminary data.</text>
</comment>
<keyword evidence="1" id="KW-0732">Signal</keyword>
<evidence type="ECO:0000256" key="1">
    <source>
        <dbReference type="SAM" id="SignalP"/>
    </source>
</evidence>
<gene>
    <name evidence="2" type="ORF">DN757_18865</name>
</gene>
<dbReference type="Proteomes" id="UP000249204">
    <property type="component" value="Unassembled WGS sequence"/>
</dbReference>
<dbReference type="EMBL" id="QKWW01000055">
    <property type="protein sequence ID" value="PZT54095.1"/>
    <property type="molecule type" value="Genomic_DNA"/>
</dbReference>
<feature type="signal peptide" evidence="1">
    <location>
        <begin position="1"/>
        <end position="21"/>
    </location>
</feature>
<dbReference type="AlphaFoldDB" id="A0A2W6NEH9"/>